<keyword evidence="3" id="KW-1185">Reference proteome</keyword>
<evidence type="ECO:0000256" key="1">
    <source>
        <dbReference type="SAM" id="SignalP"/>
    </source>
</evidence>
<dbReference type="InterPro" id="IPR039535">
    <property type="entry name" value="ASST-like"/>
</dbReference>
<protein>
    <recommendedName>
        <fullName evidence="4">ASST-domain-containing protein</fullName>
    </recommendedName>
</protein>
<dbReference type="SUPFAM" id="SSF50998">
    <property type="entry name" value="Quinoprotein alcohol dehydrogenase-like"/>
    <property type="match status" value="1"/>
</dbReference>
<gene>
    <name evidence="2" type="ORF">VNI00_013734</name>
</gene>
<dbReference type="InterPro" id="IPR053143">
    <property type="entry name" value="Arylsulfate_ST"/>
</dbReference>
<feature type="signal peptide" evidence="1">
    <location>
        <begin position="1"/>
        <end position="19"/>
    </location>
</feature>
<comment type="caution">
    <text evidence="2">The sequence shown here is derived from an EMBL/GenBank/DDBJ whole genome shotgun (WGS) entry which is preliminary data.</text>
</comment>
<dbReference type="Proteomes" id="UP001383192">
    <property type="component" value="Unassembled WGS sequence"/>
</dbReference>
<dbReference type="AlphaFoldDB" id="A0AAW0BVL0"/>
<evidence type="ECO:0000313" key="2">
    <source>
        <dbReference type="EMBL" id="KAK7031126.1"/>
    </source>
</evidence>
<dbReference type="Pfam" id="PF14269">
    <property type="entry name" value="Arylsulfotran_2"/>
    <property type="match status" value="1"/>
</dbReference>
<dbReference type="InterPro" id="IPR011047">
    <property type="entry name" value="Quinoprotein_ADH-like_sf"/>
</dbReference>
<reference evidence="2 3" key="1">
    <citation type="submission" date="2024-01" db="EMBL/GenBank/DDBJ databases">
        <title>A draft genome for a cacao thread blight-causing isolate of Paramarasmius palmivorus.</title>
        <authorList>
            <person name="Baruah I.K."/>
            <person name="Bukari Y."/>
            <person name="Amoako-Attah I."/>
            <person name="Meinhardt L.W."/>
            <person name="Bailey B.A."/>
            <person name="Cohen S.P."/>
        </authorList>
    </citation>
    <scope>NUCLEOTIDE SEQUENCE [LARGE SCALE GENOMIC DNA]</scope>
    <source>
        <strain evidence="2 3">GH-12</strain>
    </source>
</reference>
<keyword evidence="1" id="KW-0732">Signal</keyword>
<name>A0AAW0BVL0_9AGAR</name>
<dbReference type="EMBL" id="JAYKXP010000071">
    <property type="protein sequence ID" value="KAK7031126.1"/>
    <property type="molecule type" value="Genomic_DNA"/>
</dbReference>
<evidence type="ECO:0008006" key="4">
    <source>
        <dbReference type="Google" id="ProtNLM"/>
    </source>
</evidence>
<sequence>MHPFPSFIFTSLLGVGAIAKKAFIQDEAYEAGAYGPSPVQTYNSVGYTPVQWNYVLPPENISKLGTANDFIFIAPNGNDVLQRGGAIFNLDGTLVYSAIEYGTTTIFQQVTYKGEEHILLWTGEIVPGGLGFGWNLLLDNTYEVVANFNIDRVSSSSTVNLDGVLSDLHGTFVTPDGTAVMPVYLSTGPIDLTAYNGSSEGKVLACIIQEVDIETGQEIFTWNSLDHVDFGESFLAVEDQILEAGWDYFHTNALDKDDKGNYLISGRHTSTIYYVDGKTGEIIWRLGGKKNDFIMGEGTAFSWQHHVKFLGNDLISVFDNDASQWEVNANTSRGIVLRVNTEDMSVSLVKELYPFKRIPTLTQGSVQLLDNGGYMVGWGQNPYFSEYDAEGSILYSVHYGVGDVQSYRIFRSPWTGRPSTSPTVGITFENTTGNVQAHVSWNGATEIHTWELFGAKCAESEPTLLNTTKKVDFETSVQAYVGESYRCFKVVARDANGSYLGYSDGLSPDGGAC</sequence>
<organism evidence="2 3">
    <name type="scientific">Paramarasmius palmivorus</name>
    <dbReference type="NCBI Taxonomy" id="297713"/>
    <lineage>
        <taxon>Eukaryota</taxon>
        <taxon>Fungi</taxon>
        <taxon>Dikarya</taxon>
        <taxon>Basidiomycota</taxon>
        <taxon>Agaricomycotina</taxon>
        <taxon>Agaricomycetes</taxon>
        <taxon>Agaricomycetidae</taxon>
        <taxon>Agaricales</taxon>
        <taxon>Marasmiineae</taxon>
        <taxon>Marasmiaceae</taxon>
        <taxon>Paramarasmius</taxon>
    </lineage>
</organism>
<dbReference type="PANTHER" id="PTHR35340:SF5">
    <property type="entry name" value="ASST-DOMAIN-CONTAINING PROTEIN"/>
    <property type="match status" value="1"/>
</dbReference>
<proteinExistence type="predicted"/>
<feature type="chain" id="PRO_5043609132" description="ASST-domain-containing protein" evidence="1">
    <location>
        <begin position="20"/>
        <end position="513"/>
    </location>
</feature>
<evidence type="ECO:0000313" key="3">
    <source>
        <dbReference type="Proteomes" id="UP001383192"/>
    </source>
</evidence>
<accession>A0AAW0BVL0</accession>
<dbReference type="PANTHER" id="PTHR35340">
    <property type="entry name" value="PQQ ENZYME REPEAT PROTEIN-RELATED"/>
    <property type="match status" value="1"/>
</dbReference>